<dbReference type="RefSeq" id="WP_091592883.1">
    <property type="nucleotide sequence ID" value="NZ_JBHRWG010000004.1"/>
</dbReference>
<dbReference type="PROSITE" id="PS50995">
    <property type="entry name" value="HTH_MARR_2"/>
    <property type="match status" value="1"/>
</dbReference>
<dbReference type="Pfam" id="PF12802">
    <property type="entry name" value="MarR_2"/>
    <property type="match status" value="1"/>
</dbReference>
<dbReference type="GO" id="GO:0003677">
    <property type="term" value="F:DNA binding"/>
    <property type="evidence" value="ECO:0007669"/>
    <property type="project" value="UniProtKB-KW"/>
</dbReference>
<dbReference type="STRING" id="307121.GA0070620_3900"/>
<dbReference type="GO" id="GO:0003700">
    <property type="term" value="F:DNA-binding transcription factor activity"/>
    <property type="evidence" value="ECO:0007669"/>
    <property type="project" value="InterPro"/>
</dbReference>
<dbReference type="SMART" id="SM00347">
    <property type="entry name" value="HTH_MARR"/>
    <property type="match status" value="1"/>
</dbReference>
<protein>
    <submittedName>
        <fullName evidence="2">DNA-binding transcriptional regulator, MarR family</fullName>
    </submittedName>
</protein>
<proteinExistence type="predicted"/>
<dbReference type="InterPro" id="IPR039422">
    <property type="entry name" value="MarR/SlyA-like"/>
</dbReference>
<keyword evidence="3" id="KW-1185">Reference proteome</keyword>
<dbReference type="AlphaFoldDB" id="A0A1C3N6Z9"/>
<dbReference type="InterPro" id="IPR036388">
    <property type="entry name" value="WH-like_DNA-bd_sf"/>
</dbReference>
<dbReference type="PANTHER" id="PTHR33164">
    <property type="entry name" value="TRANSCRIPTIONAL REGULATOR, MARR FAMILY"/>
    <property type="match status" value="1"/>
</dbReference>
<evidence type="ECO:0000313" key="2">
    <source>
        <dbReference type="EMBL" id="SBV28357.1"/>
    </source>
</evidence>
<gene>
    <name evidence="2" type="ORF">GA0070620_3900</name>
</gene>
<name>A0A1C3N6Z9_9ACTN</name>
<dbReference type="OrthoDB" id="5432081at2"/>
<organism evidence="2 3">
    <name type="scientific">Micromonospora krabiensis</name>
    <dbReference type="NCBI Taxonomy" id="307121"/>
    <lineage>
        <taxon>Bacteria</taxon>
        <taxon>Bacillati</taxon>
        <taxon>Actinomycetota</taxon>
        <taxon>Actinomycetes</taxon>
        <taxon>Micromonosporales</taxon>
        <taxon>Micromonosporaceae</taxon>
        <taxon>Micromonospora</taxon>
    </lineage>
</organism>
<accession>A0A1C3N6Z9</accession>
<dbReference type="InterPro" id="IPR036390">
    <property type="entry name" value="WH_DNA-bd_sf"/>
</dbReference>
<dbReference type="Gene3D" id="1.10.10.10">
    <property type="entry name" value="Winged helix-like DNA-binding domain superfamily/Winged helix DNA-binding domain"/>
    <property type="match status" value="1"/>
</dbReference>
<evidence type="ECO:0000313" key="3">
    <source>
        <dbReference type="Proteomes" id="UP000199393"/>
    </source>
</evidence>
<keyword evidence="2" id="KW-0238">DNA-binding</keyword>
<evidence type="ECO:0000259" key="1">
    <source>
        <dbReference type="PROSITE" id="PS50995"/>
    </source>
</evidence>
<reference evidence="3" key="1">
    <citation type="submission" date="2016-06" db="EMBL/GenBank/DDBJ databases">
        <authorList>
            <person name="Varghese N."/>
        </authorList>
    </citation>
    <scope>NUCLEOTIDE SEQUENCE [LARGE SCALE GENOMIC DNA]</scope>
    <source>
        <strain evidence="3">DSM 45344</strain>
    </source>
</reference>
<dbReference type="GO" id="GO:0006950">
    <property type="term" value="P:response to stress"/>
    <property type="evidence" value="ECO:0007669"/>
    <property type="project" value="TreeGrafter"/>
</dbReference>
<feature type="domain" description="HTH marR-type" evidence="1">
    <location>
        <begin position="12"/>
        <end position="148"/>
    </location>
</feature>
<dbReference type="SUPFAM" id="SSF46785">
    <property type="entry name" value="Winged helix' DNA-binding domain"/>
    <property type="match status" value="1"/>
</dbReference>
<dbReference type="InterPro" id="IPR000835">
    <property type="entry name" value="HTH_MarR-typ"/>
</dbReference>
<dbReference type="EMBL" id="LT598496">
    <property type="protein sequence ID" value="SBV28357.1"/>
    <property type="molecule type" value="Genomic_DNA"/>
</dbReference>
<dbReference type="PANTHER" id="PTHR33164:SF99">
    <property type="entry name" value="MARR FAMILY REGULATORY PROTEIN"/>
    <property type="match status" value="1"/>
</dbReference>
<sequence>MGDSGNWLDDREQQVWRTFHRMRNQLTLALGQSLQQDSGISESDFEVLAALAAAPDQTMRARTLRAELQWEKSRLAHQIRRMEQRGLVAREECVEDGRAPLVRLTEAGRTTIRSAAPAHAARVRELFFAGLTPAQVEALHEAAAVVLSRLHRNCPAELP</sequence>
<dbReference type="Proteomes" id="UP000199393">
    <property type="component" value="Chromosome I"/>
</dbReference>